<comment type="caution">
    <text evidence="1">The sequence shown here is derived from an EMBL/GenBank/DDBJ whole genome shotgun (WGS) entry which is preliminary data.</text>
</comment>
<organism evidence="1 2">
    <name type="scientific">Hoylesella oralis ATCC 33269</name>
    <dbReference type="NCBI Taxonomy" id="873533"/>
    <lineage>
        <taxon>Bacteria</taxon>
        <taxon>Pseudomonadati</taxon>
        <taxon>Bacteroidota</taxon>
        <taxon>Bacteroidia</taxon>
        <taxon>Bacteroidales</taxon>
        <taxon>Prevotellaceae</taxon>
        <taxon>Hoylesella</taxon>
    </lineage>
</organism>
<dbReference type="Gene3D" id="3.50.30.50">
    <property type="entry name" value="Putative cyclase"/>
    <property type="match status" value="1"/>
</dbReference>
<protein>
    <submittedName>
        <fullName evidence="1">Cyclase</fullName>
    </submittedName>
</protein>
<dbReference type="Proteomes" id="UP000005580">
    <property type="component" value="Unassembled WGS sequence"/>
</dbReference>
<dbReference type="InterPro" id="IPR037175">
    <property type="entry name" value="KFase_sf"/>
</dbReference>
<dbReference type="Pfam" id="PF04199">
    <property type="entry name" value="Cyclase"/>
    <property type="match status" value="1"/>
</dbReference>
<proteinExistence type="predicted"/>
<dbReference type="RefSeq" id="WP_004369653.1">
    <property type="nucleotide sequence ID" value="NZ_GL833119.1"/>
</dbReference>
<dbReference type="GO" id="GO:0004061">
    <property type="term" value="F:arylformamidase activity"/>
    <property type="evidence" value="ECO:0007669"/>
    <property type="project" value="InterPro"/>
</dbReference>
<dbReference type="STRING" id="28134.SAMN05444288_2086"/>
<sequence length="187" mass="20715">MKTDITLLVTPKMAKDAQENLKKALTGHLGTHFDVMNKTFPLEYTELEGIVFDIKDNGQGETMPDDIDLSLVKPGMFVAFHSGFIEQEGYGGAGYFKEHPQLSMEVIHQLIEKKISIIGIDFAGVRCGKEHTPTDQLCADHGVFIIENLCNLGKILNGKPYATFHAHTYPMNFSNMTGLPCRVVADV</sequence>
<reference evidence="1" key="1">
    <citation type="submission" date="2011-01" db="EMBL/GenBank/DDBJ databases">
        <authorList>
            <person name="Muzny D."/>
            <person name="Qin X."/>
            <person name="Buhay C."/>
            <person name="Dugan-Rocha S."/>
            <person name="Ding Y."/>
            <person name="Chen G."/>
            <person name="Hawes A."/>
            <person name="Holder M."/>
            <person name="Jhangiani S."/>
            <person name="Johnson A."/>
            <person name="Khan Z."/>
            <person name="Li Z."/>
            <person name="Liu W."/>
            <person name="Liu X."/>
            <person name="Perez L."/>
            <person name="Shen H."/>
            <person name="Wang Q."/>
            <person name="Watt J."/>
            <person name="Xi L."/>
            <person name="Xin Y."/>
            <person name="Zhou J."/>
            <person name="Deng J."/>
            <person name="Jiang H."/>
            <person name="Liu Y."/>
            <person name="Qu J."/>
            <person name="Song X.-Z."/>
            <person name="Zhang L."/>
            <person name="Villasana D."/>
            <person name="Johnson A."/>
            <person name="Liu J."/>
            <person name="Liyanage D."/>
            <person name="Lorensuhewa L."/>
            <person name="Robinson T."/>
            <person name="Song A."/>
            <person name="Song B.-B."/>
            <person name="Dinh H."/>
            <person name="Thornton R."/>
            <person name="Coyle M."/>
            <person name="Francisco L."/>
            <person name="Jackson L."/>
            <person name="Javaid M."/>
            <person name="Korchina V."/>
            <person name="Kovar C."/>
            <person name="Mata R."/>
            <person name="Mathew T."/>
            <person name="Ngo R."/>
            <person name="Nguyen L."/>
            <person name="Nguyen N."/>
            <person name="Okwuonu G."/>
            <person name="Ongeri F."/>
            <person name="Pham C."/>
            <person name="Simmons D."/>
            <person name="Wilczek-Boney K."/>
            <person name="Hale W."/>
            <person name="Jakkamsetti A."/>
            <person name="Pham P."/>
            <person name="Ruth R."/>
            <person name="San Lucas F."/>
            <person name="Warren J."/>
            <person name="Zhang J."/>
            <person name="Zhao Z."/>
            <person name="Zhou C."/>
            <person name="Zhu D."/>
            <person name="Lee S."/>
            <person name="Bess C."/>
            <person name="Blankenburg K."/>
            <person name="Forbes L."/>
            <person name="Fu Q."/>
            <person name="Gubbala S."/>
            <person name="Hirani K."/>
            <person name="Jayaseelan J.C."/>
            <person name="Lara F."/>
            <person name="Munidasa M."/>
            <person name="Palculict T."/>
            <person name="Patil S."/>
            <person name="Pu L.-L."/>
            <person name="Saada N."/>
            <person name="Tang L."/>
            <person name="Weissenberger G."/>
            <person name="Zhu Y."/>
            <person name="Hemphill L."/>
            <person name="Shang Y."/>
            <person name="Youmans B."/>
            <person name="Ayvaz T."/>
            <person name="Ross M."/>
            <person name="Santibanez J."/>
            <person name="Aqrawi P."/>
            <person name="Gross S."/>
            <person name="Joshi V."/>
            <person name="Fowler G."/>
            <person name="Nazareth L."/>
            <person name="Reid J."/>
            <person name="Worley K."/>
            <person name="Petrosino J."/>
            <person name="Highlander S."/>
            <person name="Gibbs R."/>
        </authorList>
    </citation>
    <scope>NUCLEOTIDE SEQUENCE [LARGE SCALE GENOMIC DNA]</scope>
    <source>
        <strain evidence="1">ATCC 33269</strain>
    </source>
</reference>
<name>E7RQQ8_9BACT</name>
<dbReference type="HOGENOM" id="CLU_123244_0_0_10"/>
<evidence type="ECO:0000313" key="2">
    <source>
        <dbReference type="Proteomes" id="UP000005580"/>
    </source>
</evidence>
<dbReference type="EMBL" id="AEPE02000005">
    <property type="protein sequence ID" value="EFZ36596.1"/>
    <property type="molecule type" value="Genomic_DNA"/>
</dbReference>
<evidence type="ECO:0000313" key="1">
    <source>
        <dbReference type="EMBL" id="EFZ36596.1"/>
    </source>
</evidence>
<dbReference type="GO" id="GO:0019441">
    <property type="term" value="P:L-tryptophan catabolic process to kynurenine"/>
    <property type="evidence" value="ECO:0007669"/>
    <property type="project" value="InterPro"/>
</dbReference>
<keyword evidence="2" id="KW-1185">Reference proteome</keyword>
<accession>E7RQQ8</accession>
<dbReference type="AlphaFoldDB" id="E7RQQ8"/>
<dbReference type="SUPFAM" id="SSF102198">
    <property type="entry name" value="Putative cyclase"/>
    <property type="match status" value="1"/>
</dbReference>
<dbReference type="eggNOG" id="COG1878">
    <property type="taxonomic scope" value="Bacteria"/>
</dbReference>
<dbReference type="InterPro" id="IPR007325">
    <property type="entry name" value="KFase/CYL"/>
</dbReference>
<gene>
    <name evidence="1" type="ORF">HMPREF0663_11509</name>
</gene>